<organism evidence="1 2">
    <name type="scientific">Methylorubrum extorquens</name>
    <name type="common">Methylobacterium dichloromethanicum</name>
    <name type="synonym">Methylobacterium extorquens</name>
    <dbReference type="NCBI Taxonomy" id="408"/>
    <lineage>
        <taxon>Bacteria</taxon>
        <taxon>Pseudomonadati</taxon>
        <taxon>Pseudomonadota</taxon>
        <taxon>Alphaproteobacteria</taxon>
        <taxon>Hyphomicrobiales</taxon>
        <taxon>Methylobacteriaceae</taxon>
        <taxon>Methylorubrum</taxon>
    </lineage>
</organism>
<evidence type="ECO:0000313" key="1">
    <source>
        <dbReference type="EMBL" id="SOR29827.1"/>
    </source>
</evidence>
<sequence length="41" mass="4875">MPIQTYPEPRERRLWILFLPDADFETHISECSINLTNNADQ</sequence>
<dbReference type="AlphaFoldDB" id="A0A2N9AR46"/>
<evidence type="ECO:0000313" key="2">
    <source>
        <dbReference type="Proteomes" id="UP000233769"/>
    </source>
</evidence>
<proteinExistence type="predicted"/>
<dbReference type="Proteomes" id="UP000233769">
    <property type="component" value="Chromosome tk0001"/>
</dbReference>
<gene>
    <name evidence="1" type="ORF">TK0001_3225</name>
</gene>
<name>A0A2N9AR46_METEX</name>
<protein>
    <submittedName>
        <fullName evidence="1">Uncharacterized protein</fullName>
    </submittedName>
</protein>
<dbReference type="EMBL" id="LT962688">
    <property type="protein sequence ID" value="SOR29827.1"/>
    <property type="molecule type" value="Genomic_DNA"/>
</dbReference>
<reference evidence="2" key="1">
    <citation type="submission" date="2017-10" db="EMBL/GenBank/DDBJ databases">
        <authorList>
            <person name="Regsiter A."/>
            <person name="William W."/>
        </authorList>
    </citation>
    <scope>NUCLEOTIDE SEQUENCE [LARGE SCALE GENOMIC DNA]</scope>
</reference>
<accession>A0A2N9AR46</accession>